<keyword evidence="4 6" id="KW-0472">Membrane</keyword>
<feature type="transmembrane region" description="Helical" evidence="6">
    <location>
        <begin position="84"/>
        <end position="102"/>
    </location>
</feature>
<evidence type="ECO:0000256" key="4">
    <source>
        <dbReference type="ARBA" id="ARBA00023136"/>
    </source>
</evidence>
<feature type="transmembrane region" description="Helical" evidence="6">
    <location>
        <begin position="167"/>
        <end position="186"/>
    </location>
</feature>
<keyword evidence="8" id="KW-1185">Reference proteome</keyword>
<evidence type="ECO:0000256" key="5">
    <source>
        <dbReference type="SAM" id="MobiDB-lite"/>
    </source>
</evidence>
<feature type="transmembrane region" description="Helical" evidence="6">
    <location>
        <begin position="108"/>
        <end position="127"/>
    </location>
</feature>
<dbReference type="PANTHER" id="PTHR23423">
    <property type="entry name" value="ORGANIC SOLUTE TRANSPORTER-RELATED"/>
    <property type="match status" value="1"/>
</dbReference>
<dbReference type="Pfam" id="PF03619">
    <property type="entry name" value="Solute_trans_a"/>
    <property type="match status" value="1"/>
</dbReference>
<evidence type="ECO:0000256" key="3">
    <source>
        <dbReference type="ARBA" id="ARBA00022989"/>
    </source>
</evidence>
<feature type="transmembrane region" description="Helical" evidence="6">
    <location>
        <begin position="44"/>
        <end position="64"/>
    </location>
</feature>
<dbReference type="EMBL" id="JASJQH010000050">
    <property type="protein sequence ID" value="KAK9767851.1"/>
    <property type="molecule type" value="Genomic_DNA"/>
</dbReference>
<evidence type="ECO:0008006" key="9">
    <source>
        <dbReference type="Google" id="ProtNLM"/>
    </source>
</evidence>
<evidence type="ECO:0000256" key="2">
    <source>
        <dbReference type="ARBA" id="ARBA00022692"/>
    </source>
</evidence>
<evidence type="ECO:0000313" key="8">
    <source>
        <dbReference type="Proteomes" id="UP001479436"/>
    </source>
</evidence>
<feature type="transmembrane region" description="Helical" evidence="6">
    <location>
        <begin position="295"/>
        <end position="317"/>
    </location>
</feature>
<feature type="transmembrane region" description="Helical" evidence="6">
    <location>
        <begin position="206"/>
        <end position="231"/>
    </location>
</feature>
<accession>A0ABR2X277</accession>
<proteinExistence type="predicted"/>
<evidence type="ECO:0000256" key="6">
    <source>
        <dbReference type="SAM" id="Phobius"/>
    </source>
</evidence>
<comment type="subcellular location">
    <subcellularLocation>
        <location evidence="1">Membrane</location>
        <topology evidence="1">Multi-pass membrane protein</topology>
    </subcellularLocation>
</comment>
<evidence type="ECO:0000256" key="1">
    <source>
        <dbReference type="ARBA" id="ARBA00004141"/>
    </source>
</evidence>
<organism evidence="7 8">
    <name type="scientific">Basidiobolus ranarum</name>
    <dbReference type="NCBI Taxonomy" id="34480"/>
    <lineage>
        <taxon>Eukaryota</taxon>
        <taxon>Fungi</taxon>
        <taxon>Fungi incertae sedis</taxon>
        <taxon>Zoopagomycota</taxon>
        <taxon>Entomophthoromycotina</taxon>
        <taxon>Basidiobolomycetes</taxon>
        <taxon>Basidiobolales</taxon>
        <taxon>Basidiobolaceae</taxon>
        <taxon>Basidiobolus</taxon>
    </lineage>
</organism>
<comment type="caution">
    <text evidence="7">The sequence shown here is derived from an EMBL/GenBank/DDBJ whole genome shotgun (WGS) entry which is preliminary data.</text>
</comment>
<feature type="compositionally biased region" description="Basic and acidic residues" evidence="5">
    <location>
        <begin position="427"/>
        <end position="437"/>
    </location>
</feature>
<evidence type="ECO:0000313" key="7">
    <source>
        <dbReference type="EMBL" id="KAK9767851.1"/>
    </source>
</evidence>
<feature type="compositionally biased region" description="Polar residues" evidence="5">
    <location>
        <begin position="393"/>
        <end position="407"/>
    </location>
</feature>
<feature type="region of interest" description="Disordered" evidence="5">
    <location>
        <begin position="385"/>
        <end position="437"/>
    </location>
</feature>
<keyword evidence="2 6" id="KW-0812">Transmembrane</keyword>
<keyword evidence="3 6" id="KW-1133">Transmembrane helix</keyword>
<gene>
    <name evidence="7" type="ORF">K7432_001997</name>
</gene>
<dbReference type="Proteomes" id="UP001479436">
    <property type="component" value="Unassembled WGS sequence"/>
</dbReference>
<feature type="transmembrane region" description="Helical" evidence="6">
    <location>
        <begin position="252"/>
        <end position="275"/>
    </location>
</feature>
<dbReference type="InterPro" id="IPR005178">
    <property type="entry name" value="Ostalpha/TMEM184C"/>
</dbReference>
<sequence length="437" mass="50174">MDNSNSASELTCPTTGGLKIQGLFGQPSFNFKDVWLHPTYNWHIVGWLVCSALLLITWGVALYIVRKHLRNYYDPMIQRHKLRVLLYPPFYATLAWISYLRYDYSTTILFFATLFEAFAVYNLYACLQAYLHPFREEAQGIKEPFSTKVFSMIKVDLKSKWGMHYRIITDILVFQYPIWSIIDAFISIFTELKGYYCESQFNVHGAYLWLTIVNFLSLSTILSALFTYLAVFHREWNKGQIHAHGMFWCVKGPIMVMFYAGNILLAILKSVGVIKGTDGSHSSDGLAWPAEEVQAGIYVIIVCTVMCAASFAMIKFYNIDDVSTSLMHSDTKHDTGTTTPSKLTPWWAFVDAYLYYLPEFIRNVFCCGVDSFRLARKRIELVARRKQAGGPDRNTTQYSPSPNTSRSQSEDVYYPLQSAPQPQATSDRYELEELSLR</sequence>
<protein>
    <recommendedName>
        <fullName evidence="9">DUF300-domain-containing protein</fullName>
    </recommendedName>
</protein>
<name>A0ABR2X277_9FUNG</name>
<dbReference type="SMART" id="SM01417">
    <property type="entry name" value="Solute_trans_a"/>
    <property type="match status" value="1"/>
</dbReference>
<reference evidence="7 8" key="1">
    <citation type="submission" date="2023-04" db="EMBL/GenBank/DDBJ databases">
        <title>Genome of Basidiobolus ranarum AG-B5.</title>
        <authorList>
            <person name="Stajich J.E."/>
            <person name="Carter-House D."/>
            <person name="Gryganskyi A."/>
        </authorList>
    </citation>
    <scope>NUCLEOTIDE SEQUENCE [LARGE SCALE GENOMIC DNA]</scope>
    <source>
        <strain evidence="7 8">AG-B5</strain>
    </source>
</reference>